<sequence>MSDAGEDFQEHPERRKWYIYQMPSAATSDAETFKATHIDLNVIIETRDTMIPLPVPPLRLDESPQYHQN</sequence>
<protein>
    <submittedName>
        <fullName evidence="1">Uncharacterized protein</fullName>
    </submittedName>
</protein>
<dbReference type="EMBL" id="DS231617">
    <property type="protein sequence ID" value="EDU46299.1"/>
    <property type="molecule type" value="Genomic_DNA"/>
</dbReference>
<dbReference type="HOGENOM" id="CLU_2777182_0_0_1"/>
<gene>
    <name evidence="1" type="ORF">PTRG_03461</name>
</gene>
<name>B2W213_PYRTR</name>
<dbReference type="Proteomes" id="UP000001471">
    <property type="component" value="Unassembled WGS sequence"/>
</dbReference>
<dbReference type="AlphaFoldDB" id="B2W213"/>
<evidence type="ECO:0000313" key="1">
    <source>
        <dbReference type="EMBL" id="EDU46299.1"/>
    </source>
</evidence>
<accession>B2W213</accession>
<organism evidence="1 2">
    <name type="scientific">Pyrenophora tritici-repentis (strain Pt-1C-BFP)</name>
    <name type="common">Wheat tan spot fungus</name>
    <name type="synonym">Drechslera tritici-repentis</name>
    <dbReference type="NCBI Taxonomy" id="426418"/>
    <lineage>
        <taxon>Eukaryota</taxon>
        <taxon>Fungi</taxon>
        <taxon>Dikarya</taxon>
        <taxon>Ascomycota</taxon>
        <taxon>Pezizomycotina</taxon>
        <taxon>Dothideomycetes</taxon>
        <taxon>Pleosporomycetidae</taxon>
        <taxon>Pleosporales</taxon>
        <taxon>Pleosporineae</taxon>
        <taxon>Pleosporaceae</taxon>
        <taxon>Pyrenophora</taxon>
    </lineage>
</organism>
<dbReference type="InParanoid" id="B2W213"/>
<evidence type="ECO:0000313" key="2">
    <source>
        <dbReference type="Proteomes" id="UP000001471"/>
    </source>
</evidence>
<reference evidence="2" key="1">
    <citation type="journal article" date="2013" name="G3 (Bethesda)">
        <title>Comparative genomics of a plant-pathogenic fungus, Pyrenophora tritici-repentis, reveals transduplication and the impact of repeat elements on pathogenicity and population divergence.</title>
        <authorList>
            <person name="Manning V.A."/>
            <person name="Pandelova I."/>
            <person name="Dhillon B."/>
            <person name="Wilhelm L.J."/>
            <person name="Goodwin S.B."/>
            <person name="Berlin A.M."/>
            <person name="Figueroa M."/>
            <person name="Freitag M."/>
            <person name="Hane J.K."/>
            <person name="Henrissat B."/>
            <person name="Holman W.H."/>
            <person name="Kodira C.D."/>
            <person name="Martin J."/>
            <person name="Oliver R.P."/>
            <person name="Robbertse B."/>
            <person name="Schackwitz W."/>
            <person name="Schwartz D.C."/>
            <person name="Spatafora J.W."/>
            <person name="Turgeon B.G."/>
            <person name="Yandava C."/>
            <person name="Young S."/>
            <person name="Zhou S."/>
            <person name="Zeng Q."/>
            <person name="Grigoriev I.V."/>
            <person name="Ma L.-J."/>
            <person name="Ciuffetti L.M."/>
        </authorList>
    </citation>
    <scope>NUCLEOTIDE SEQUENCE [LARGE SCALE GENOMIC DNA]</scope>
    <source>
        <strain evidence="2">Pt-1C-BFP</strain>
    </source>
</reference>
<proteinExistence type="predicted"/>